<feature type="non-terminal residue" evidence="13">
    <location>
        <position position="1"/>
    </location>
</feature>
<sequence length="350" mass="37285">IGEWITPGTRFPLEVARDADVGSNSLLTYQLTSNPFFSLALKERPDGSKQPELVLERALDREKQSSFELVLTAVDGGDPMRTGNVQVRVNVTDLNDNPPVFSKSVYEARVAENLPVGSLVLRVVATDADAGSNGRVSYSFSNVADGVRSLFTVDSDSGEVRTVGALDFEENSKYIFDLEASDGGGFTAHCKAQIDITDENDNSPEITILSLSSPVPEDAPVGTVVALLKVRDRDSGENGQVSCELSGEAPLSIVASSGGSYKVLVLAKALDREEAAFHELVLRAIDGGDPARTGTARIRVTVVDANDNAPVFSQAEYTVRVPEDIPVGSVLITVTATDADEGLYGKVKYS</sequence>
<evidence type="ECO:0000256" key="7">
    <source>
        <dbReference type="ARBA" id="ARBA00022889"/>
    </source>
</evidence>
<dbReference type="PRINTS" id="PR00205">
    <property type="entry name" value="CADHERIN"/>
</dbReference>
<dbReference type="FunFam" id="2.60.40.60:FF:000129">
    <property type="entry name" value="protocadherin alpha-C2 isoform X1"/>
    <property type="match status" value="1"/>
</dbReference>
<dbReference type="InterPro" id="IPR050174">
    <property type="entry name" value="Protocadherin/Cadherin-CA"/>
</dbReference>
<comment type="subcellular location">
    <subcellularLocation>
        <location evidence="1">Cell membrane</location>
        <topology evidence="1">Single-pass type I membrane protein</topology>
    </subcellularLocation>
</comment>
<evidence type="ECO:0000256" key="1">
    <source>
        <dbReference type="ARBA" id="ARBA00004251"/>
    </source>
</evidence>
<keyword evidence="7" id="KW-0130">Cell adhesion</keyword>
<keyword evidence="6 11" id="KW-0106">Calcium</keyword>
<dbReference type="Pfam" id="PF00028">
    <property type="entry name" value="Cadherin"/>
    <property type="match status" value="3"/>
</dbReference>
<feature type="domain" description="Cadherin" evidence="12">
    <location>
        <begin position="16"/>
        <end position="101"/>
    </location>
</feature>
<feature type="domain" description="Cadherin" evidence="12">
    <location>
        <begin position="313"/>
        <end position="350"/>
    </location>
</feature>
<feature type="domain" description="Cadherin" evidence="12">
    <location>
        <begin position="207"/>
        <end position="312"/>
    </location>
</feature>
<keyword evidence="10" id="KW-0325">Glycoprotein</keyword>
<evidence type="ECO:0000256" key="9">
    <source>
        <dbReference type="ARBA" id="ARBA00023136"/>
    </source>
</evidence>
<dbReference type="EMBL" id="VZRF01010504">
    <property type="protein sequence ID" value="NWT16388.1"/>
    <property type="molecule type" value="Genomic_DNA"/>
</dbReference>
<proteinExistence type="predicted"/>
<evidence type="ECO:0000256" key="2">
    <source>
        <dbReference type="ARBA" id="ARBA00022475"/>
    </source>
</evidence>
<comment type="caution">
    <text evidence="13">The sequence shown here is derived from an EMBL/GenBank/DDBJ whole genome shotgun (WGS) entry which is preliminary data.</text>
</comment>
<evidence type="ECO:0000256" key="11">
    <source>
        <dbReference type="PROSITE-ProRule" id="PRU00043"/>
    </source>
</evidence>
<dbReference type="PANTHER" id="PTHR24028">
    <property type="entry name" value="CADHERIN-87A"/>
    <property type="match status" value="1"/>
</dbReference>
<keyword evidence="2" id="KW-1003">Cell membrane</keyword>
<evidence type="ECO:0000256" key="3">
    <source>
        <dbReference type="ARBA" id="ARBA00022692"/>
    </source>
</evidence>
<dbReference type="FunFam" id="2.60.40.60:FF:000007">
    <property type="entry name" value="Protocadherin alpha 2"/>
    <property type="match status" value="1"/>
</dbReference>
<name>A0A7K5LD30_VIRAL</name>
<dbReference type="GO" id="GO:0007156">
    <property type="term" value="P:homophilic cell adhesion via plasma membrane adhesion molecules"/>
    <property type="evidence" value="ECO:0007669"/>
    <property type="project" value="InterPro"/>
</dbReference>
<feature type="non-terminal residue" evidence="13">
    <location>
        <position position="350"/>
    </location>
</feature>
<dbReference type="Gene3D" id="2.60.40.60">
    <property type="entry name" value="Cadherins"/>
    <property type="match status" value="4"/>
</dbReference>
<dbReference type="InterPro" id="IPR020894">
    <property type="entry name" value="Cadherin_CS"/>
</dbReference>
<protein>
    <submittedName>
        <fullName evidence="13">PCDGD protein</fullName>
    </submittedName>
</protein>
<dbReference type="AlphaFoldDB" id="A0A7K5LD30"/>
<dbReference type="Proteomes" id="UP000589495">
    <property type="component" value="Unassembled WGS sequence"/>
</dbReference>
<dbReference type="FunFam" id="2.60.40.60:FF:000002">
    <property type="entry name" value="Protocadherin alpha 2"/>
    <property type="match status" value="1"/>
</dbReference>
<keyword evidence="4" id="KW-0732">Signal</keyword>
<accession>A0A7K5LD30</accession>
<dbReference type="SUPFAM" id="SSF49313">
    <property type="entry name" value="Cadherin-like"/>
    <property type="match status" value="4"/>
</dbReference>
<dbReference type="GO" id="GO:0005509">
    <property type="term" value="F:calcium ion binding"/>
    <property type="evidence" value="ECO:0007669"/>
    <property type="project" value="UniProtKB-UniRule"/>
</dbReference>
<dbReference type="PROSITE" id="PS00232">
    <property type="entry name" value="CADHERIN_1"/>
    <property type="match status" value="2"/>
</dbReference>
<dbReference type="PANTHER" id="PTHR24028:SF73">
    <property type="entry name" value="PROTOCADHERIN GAMMA-B3-RELATED"/>
    <property type="match status" value="1"/>
</dbReference>
<keyword evidence="3" id="KW-0812">Transmembrane</keyword>
<dbReference type="SMART" id="SM00112">
    <property type="entry name" value="CA"/>
    <property type="match status" value="3"/>
</dbReference>
<dbReference type="InterPro" id="IPR015919">
    <property type="entry name" value="Cadherin-like_sf"/>
</dbReference>
<keyword evidence="8" id="KW-1133">Transmembrane helix</keyword>
<organism evidence="13 14">
    <name type="scientific">Vireo altiloquus</name>
    <name type="common">Black-whiskered vireo</name>
    <name type="synonym">Muscicapa altiloqua</name>
    <dbReference type="NCBI Taxonomy" id="34956"/>
    <lineage>
        <taxon>Eukaryota</taxon>
        <taxon>Metazoa</taxon>
        <taxon>Chordata</taxon>
        <taxon>Craniata</taxon>
        <taxon>Vertebrata</taxon>
        <taxon>Euteleostomi</taxon>
        <taxon>Archelosauria</taxon>
        <taxon>Archosauria</taxon>
        <taxon>Dinosauria</taxon>
        <taxon>Saurischia</taxon>
        <taxon>Theropoda</taxon>
        <taxon>Coelurosauria</taxon>
        <taxon>Aves</taxon>
        <taxon>Neognathae</taxon>
        <taxon>Neoaves</taxon>
        <taxon>Telluraves</taxon>
        <taxon>Australaves</taxon>
        <taxon>Passeriformes</taxon>
        <taxon>Corvoidea</taxon>
        <taxon>Vireonidae</taxon>
        <taxon>Vireoninae</taxon>
        <taxon>Vireo</taxon>
    </lineage>
</organism>
<evidence type="ECO:0000259" key="12">
    <source>
        <dbReference type="PROSITE" id="PS50268"/>
    </source>
</evidence>
<evidence type="ECO:0000256" key="5">
    <source>
        <dbReference type="ARBA" id="ARBA00022737"/>
    </source>
</evidence>
<feature type="domain" description="Cadherin" evidence="12">
    <location>
        <begin position="102"/>
        <end position="206"/>
    </location>
</feature>
<keyword evidence="14" id="KW-1185">Reference proteome</keyword>
<reference evidence="13 14" key="1">
    <citation type="submission" date="2019-09" db="EMBL/GenBank/DDBJ databases">
        <title>Bird 10,000 Genomes (B10K) Project - Family phase.</title>
        <authorList>
            <person name="Zhang G."/>
        </authorList>
    </citation>
    <scope>NUCLEOTIDE SEQUENCE [LARGE SCALE GENOMIC DNA]</scope>
    <source>
        <strain evidence="13">B10K-DU-001-22</strain>
        <tissue evidence="13">Muscle</tissue>
    </source>
</reference>
<dbReference type="GO" id="GO:0005886">
    <property type="term" value="C:plasma membrane"/>
    <property type="evidence" value="ECO:0007669"/>
    <property type="project" value="UniProtKB-SubCell"/>
</dbReference>
<dbReference type="PROSITE" id="PS50268">
    <property type="entry name" value="CADHERIN_2"/>
    <property type="match status" value="4"/>
</dbReference>
<keyword evidence="5" id="KW-0677">Repeat</keyword>
<dbReference type="CDD" id="cd11304">
    <property type="entry name" value="Cadherin_repeat"/>
    <property type="match status" value="4"/>
</dbReference>
<evidence type="ECO:0000256" key="6">
    <source>
        <dbReference type="ARBA" id="ARBA00022837"/>
    </source>
</evidence>
<evidence type="ECO:0000256" key="10">
    <source>
        <dbReference type="ARBA" id="ARBA00023180"/>
    </source>
</evidence>
<evidence type="ECO:0000256" key="8">
    <source>
        <dbReference type="ARBA" id="ARBA00022989"/>
    </source>
</evidence>
<evidence type="ECO:0000313" key="14">
    <source>
        <dbReference type="Proteomes" id="UP000589495"/>
    </source>
</evidence>
<keyword evidence="9" id="KW-0472">Membrane</keyword>
<dbReference type="InterPro" id="IPR002126">
    <property type="entry name" value="Cadherin-like_dom"/>
</dbReference>
<evidence type="ECO:0000256" key="4">
    <source>
        <dbReference type="ARBA" id="ARBA00022729"/>
    </source>
</evidence>
<evidence type="ECO:0000313" key="13">
    <source>
        <dbReference type="EMBL" id="NWT16388.1"/>
    </source>
</evidence>
<gene>
    <name evidence="13" type="primary">Pcdhgb1_1</name>
    <name evidence="13" type="ORF">VIRALT_R05820</name>
</gene>